<dbReference type="EMBL" id="KK198759">
    <property type="protein sequence ID" value="KCW64324.1"/>
    <property type="molecule type" value="Genomic_DNA"/>
</dbReference>
<reference evidence="2" key="1">
    <citation type="submission" date="2013-07" db="EMBL/GenBank/DDBJ databases">
        <title>The genome of Eucalyptus grandis.</title>
        <authorList>
            <person name="Schmutz J."/>
            <person name="Hayes R."/>
            <person name="Myburg A."/>
            <person name="Tuskan G."/>
            <person name="Grattapaglia D."/>
            <person name="Rokhsar D.S."/>
        </authorList>
    </citation>
    <scope>NUCLEOTIDE SEQUENCE</scope>
    <source>
        <tissue evidence="2">Leaf extractions</tissue>
    </source>
</reference>
<dbReference type="Gramene" id="KCW64324">
    <property type="protein sequence ID" value="KCW64324"/>
    <property type="gene ID" value="EUGRSUZ_G01956"/>
</dbReference>
<dbReference type="PANTHER" id="PTHR47290:SF4">
    <property type="entry name" value="RING FINGER PROTEIN"/>
    <property type="match status" value="1"/>
</dbReference>
<protein>
    <submittedName>
        <fullName evidence="2">Uncharacterized protein</fullName>
    </submittedName>
</protein>
<dbReference type="AlphaFoldDB" id="A0A059BE44"/>
<evidence type="ECO:0000256" key="1">
    <source>
        <dbReference type="SAM" id="MobiDB-lite"/>
    </source>
</evidence>
<accession>A0A059BE44</accession>
<evidence type="ECO:0000313" key="2">
    <source>
        <dbReference type="EMBL" id="KCW64324.1"/>
    </source>
</evidence>
<dbReference type="OrthoDB" id="1932457at2759"/>
<name>A0A059BE44_EUCGR</name>
<feature type="compositionally biased region" description="Polar residues" evidence="1">
    <location>
        <begin position="83"/>
        <end position="94"/>
    </location>
</feature>
<sequence length="388" mass="42309">MTMVPAQSLSDKHHHRHRQICSSFFGYADSCDTIGSNYTAGCGVMSRAEAGSHDYSGEITCIGGSDLVIGPITMAEDESRITSSLNEAAASSSKDAARHDEHKDDEGWLQLGIGGGHVSTTIATHGENYDRTDLRVKRGAGPVELDLLSSGSLQRTGPLPLAPVLTVPKAELNPSPRTPPTNFASATTSFSASSFSYFHYPVGGSSSTNFPHHQEINWAFRPPYSYPQSLTASPSSSSLSLTPLRPYFPRPFQLQMGGDVAGPSSDIRIIDPPRRPHSGIWFMLQASLNQAKEPFLPQIPKSYLRIKDGRMTVRLITKYLVNKLRLASESEVVITCKGQHLPPGLTLQHVRDQIWSTGQRRDQAVTLLPESSTTEHLMVLHYGRSSDG</sequence>
<dbReference type="STRING" id="71139.A0A059BE44"/>
<dbReference type="GO" id="GO:0006355">
    <property type="term" value="P:regulation of DNA-templated transcription"/>
    <property type="evidence" value="ECO:0000318"/>
    <property type="project" value="GO_Central"/>
</dbReference>
<organism evidence="2">
    <name type="scientific">Eucalyptus grandis</name>
    <name type="common">Flooded gum</name>
    <dbReference type="NCBI Taxonomy" id="71139"/>
    <lineage>
        <taxon>Eukaryota</taxon>
        <taxon>Viridiplantae</taxon>
        <taxon>Streptophyta</taxon>
        <taxon>Embryophyta</taxon>
        <taxon>Tracheophyta</taxon>
        <taxon>Spermatophyta</taxon>
        <taxon>Magnoliopsida</taxon>
        <taxon>eudicotyledons</taxon>
        <taxon>Gunneridae</taxon>
        <taxon>Pentapetalae</taxon>
        <taxon>rosids</taxon>
        <taxon>malvids</taxon>
        <taxon>Myrtales</taxon>
        <taxon>Myrtaceae</taxon>
        <taxon>Myrtoideae</taxon>
        <taxon>Eucalypteae</taxon>
        <taxon>Eucalyptus</taxon>
    </lineage>
</organism>
<dbReference type="InParanoid" id="A0A059BE44"/>
<dbReference type="Gene3D" id="3.10.20.90">
    <property type="entry name" value="Phosphatidylinositol 3-kinase Catalytic Subunit, Chain A, domain 1"/>
    <property type="match status" value="1"/>
</dbReference>
<dbReference type="InterPro" id="IPR044171">
    <property type="entry name" value="LAX2-like"/>
</dbReference>
<dbReference type="PANTHER" id="PTHR47290">
    <property type="entry name" value="RING FINGER PROTEIN"/>
    <property type="match status" value="1"/>
</dbReference>
<dbReference type="OMA" id="HIWSTTN"/>
<dbReference type="GO" id="GO:0005634">
    <property type="term" value="C:nucleus"/>
    <property type="evidence" value="ECO:0000318"/>
    <property type="project" value="GO_Central"/>
</dbReference>
<gene>
    <name evidence="2" type="ORF">EUGRSUZ_G01956</name>
</gene>
<proteinExistence type="predicted"/>
<feature type="region of interest" description="Disordered" evidence="1">
    <location>
        <begin position="83"/>
        <end position="103"/>
    </location>
</feature>
<dbReference type="eggNOG" id="KOG2660">
    <property type="taxonomic scope" value="Eukaryota"/>
</dbReference>